<organism evidence="7 8">
    <name type="scientific">Ceutorhynchus assimilis</name>
    <name type="common">cabbage seed weevil</name>
    <dbReference type="NCBI Taxonomy" id="467358"/>
    <lineage>
        <taxon>Eukaryota</taxon>
        <taxon>Metazoa</taxon>
        <taxon>Ecdysozoa</taxon>
        <taxon>Arthropoda</taxon>
        <taxon>Hexapoda</taxon>
        <taxon>Insecta</taxon>
        <taxon>Pterygota</taxon>
        <taxon>Neoptera</taxon>
        <taxon>Endopterygota</taxon>
        <taxon>Coleoptera</taxon>
        <taxon>Polyphaga</taxon>
        <taxon>Cucujiformia</taxon>
        <taxon>Curculionidae</taxon>
        <taxon>Ceutorhynchinae</taxon>
        <taxon>Ceutorhynchus</taxon>
    </lineage>
</organism>
<comment type="subcellular location">
    <subcellularLocation>
        <location evidence="1">Cytoplasm</location>
        <location evidence="1">Cytoskeleton</location>
        <location evidence="1">Microtubule organizing center</location>
        <location evidence="1">Centrosome</location>
        <location evidence="1">Centriole</location>
    </subcellularLocation>
</comment>
<evidence type="ECO:0000256" key="5">
    <source>
        <dbReference type="SAM" id="MobiDB-lite"/>
    </source>
</evidence>
<evidence type="ECO:0000313" key="7">
    <source>
        <dbReference type="EMBL" id="CAG9773693.1"/>
    </source>
</evidence>
<proteinExistence type="inferred from homology"/>
<dbReference type="Proteomes" id="UP001152799">
    <property type="component" value="Chromosome 9"/>
</dbReference>
<evidence type="ECO:0000313" key="8">
    <source>
        <dbReference type="Proteomes" id="UP001152799"/>
    </source>
</evidence>
<dbReference type="GO" id="GO:0005814">
    <property type="term" value="C:centriole"/>
    <property type="evidence" value="ECO:0007669"/>
    <property type="project" value="UniProtKB-SubCell"/>
</dbReference>
<evidence type="ECO:0000259" key="6">
    <source>
        <dbReference type="Pfam" id="PF15503"/>
    </source>
</evidence>
<accession>A0A9N9QSH0</accession>
<feature type="compositionally biased region" description="Basic residues" evidence="5">
    <location>
        <begin position="1"/>
        <end position="10"/>
    </location>
</feature>
<keyword evidence="3" id="KW-0206">Cytoskeleton</keyword>
<protein>
    <recommendedName>
        <fullName evidence="6">Protein phosphatase 1 regulatory subunit 35 C-terminal domain-containing protein</fullName>
    </recommendedName>
</protein>
<evidence type="ECO:0000256" key="4">
    <source>
        <dbReference type="ARBA" id="ARBA00029452"/>
    </source>
</evidence>
<keyword evidence="8" id="KW-1185">Reference proteome</keyword>
<name>A0A9N9QSH0_9CUCU</name>
<sequence length="217" mass="24876">MNKEKVKKTLVRNPERPKTSTVSAPQLTNLANGEVVEPETVSTKTEPDPNPRFDAPEMHSTLKLSKKIDEIVKPSIRQTKSLTDMDKMKLAGSDRIARQVNFRHDQTVFKDLIPLGDKNEFETELITDTIDEDSEEEELDPEPNFADFAVRDEKVNEKIYLCMPEATVSGWEQNYEDCNPIDGLRLYKIMQGWYRASLDPNSNYRSGLVKKKLNITQ</sequence>
<dbReference type="AlphaFoldDB" id="A0A9N9QSH0"/>
<comment type="similarity">
    <text evidence="4">Belongs to the PPP1R35 family.</text>
</comment>
<dbReference type="InterPro" id="IPR029135">
    <property type="entry name" value="PPP1R35_C"/>
</dbReference>
<dbReference type="OrthoDB" id="8191506at2759"/>
<reference evidence="7" key="1">
    <citation type="submission" date="2022-01" db="EMBL/GenBank/DDBJ databases">
        <authorList>
            <person name="King R."/>
        </authorList>
    </citation>
    <scope>NUCLEOTIDE SEQUENCE</scope>
</reference>
<evidence type="ECO:0000256" key="3">
    <source>
        <dbReference type="ARBA" id="ARBA00023212"/>
    </source>
</evidence>
<dbReference type="Pfam" id="PF15503">
    <property type="entry name" value="PPP1R35_C"/>
    <property type="match status" value="1"/>
</dbReference>
<feature type="compositionally biased region" description="Basic and acidic residues" evidence="5">
    <location>
        <begin position="45"/>
        <end position="56"/>
    </location>
</feature>
<evidence type="ECO:0000256" key="2">
    <source>
        <dbReference type="ARBA" id="ARBA00022490"/>
    </source>
</evidence>
<feature type="region of interest" description="Disordered" evidence="5">
    <location>
        <begin position="1"/>
        <end position="56"/>
    </location>
</feature>
<gene>
    <name evidence="7" type="ORF">CEUTPL_LOCUS14079</name>
</gene>
<evidence type="ECO:0000256" key="1">
    <source>
        <dbReference type="ARBA" id="ARBA00004114"/>
    </source>
</evidence>
<dbReference type="EMBL" id="OU892285">
    <property type="protein sequence ID" value="CAG9773693.1"/>
    <property type="molecule type" value="Genomic_DNA"/>
</dbReference>
<feature type="compositionally biased region" description="Polar residues" evidence="5">
    <location>
        <begin position="19"/>
        <end position="31"/>
    </location>
</feature>
<keyword evidence="2" id="KW-0963">Cytoplasm</keyword>
<feature type="domain" description="Protein phosphatase 1 regulatory subunit 35 C-terminal" evidence="6">
    <location>
        <begin position="56"/>
        <end position="120"/>
    </location>
</feature>